<sequence>MAILKIEKRGNIILVDNRFRFLLGVNYWPRKTNIRMWRDWSEADIAEDVKLMKELGIRAVRFFIKNEDFADENVNIYKDSFEKLDKFLRILEENRIIGFASLIVGHMSGKNWRIPWTRFEDLYTPSSIEKTCRFIEAIVKRFKDYDGVGGWILSNEISLVKKAGNRDEALALLRAFSKTVKSIDPSHVVSSGDIPNEYMQETPNVRDFVDYVGPHLYLYDSDVVRHGYTYSAVLELFSNDGDIPIVLEEFGFSTHQFSEDSQARFINEVLYTALAHGASGAFIWCFSDFPHESDPPYEWRPLELAFGIVRKDGSLKPAAYIVKRFSEELREVEEMGIHEKFKRFSDTSIVIPFYVFKDYEFIRYRDIAGPQLLIQPLIGAYILASVAGIQASMIFELDVERAIKSKKLIVMPSTIVALSSTWRKIYSYVEGGGAVYTSVIRGAANLRALHEAPTHLWTELFGVENILEAGSIGYKIHGLTTIEFVKDFGELRKGDKIDIEVQEPIYTYLAKAIDAETIAIDKNGNPVIFKAKRGMGTAYLSLIPIETIIARQETINWSKNYYKIYESIAKETNIERPYRCDNPEIEIAVYKGKESDIVILINHGYEKKAKIYTQNQIKDIRRIGGDIVTNLINSTTIEVNAPKKGTAIIEIKH</sequence>
<comment type="caution">
    <text evidence="1">The sequence shown here is derived from an EMBL/GenBank/DDBJ whole genome shotgun (WGS) entry which is preliminary data.</text>
</comment>
<dbReference type="Gene3D" id="3.20.20.80">
    <property type="entry name" value="Glycosidases"/>
    <property type="match status" value="1"/>
</dbReference>
<dbReference type="GO" id="GO:0016787">
    <property type="term" value="F:hydrolase activity"/>
    <property type="evidence" value="ECO:0007669"/>
    <property type="project" value="UniProtKB-KW"/>
</dbReference>
<dbReference type="Gene3D" id="3.40.50.880">
    <property type="match status" value="1"/>
</dbReference>
<name>A0A7C5TJE7_9CREN</name>
<dbReference type="EMBL" id="DRZI01000324">
    <property type="protein sequence ID" value="HHP82497.1"/>
    <property type="molecule type" value="Genomic_DNA"/>
</dbReference>
<reference evidence="1" key="1">
    <citation type="journal article" date="2020" name="mSystems">
        <title>Genome- and Community-Level Interaction Insights into Carbon Utilization and Element Cycling Functions of Hydrothermarchaeota in Hydrothermal Sediment.</title>
        <authorList>
            <person name="Zhou Z."/>
            <person name="Liu Y."/>
            <person name="Xu W."/>
            <person name="Pan J."/>
            <person name="Luo Z.H."/>
            <person name="Li M."/>
        </authorList>
    </citation>
    <scope>NUCLEOTIDE SEQUENCE [LARGE SCALE GENOMIC DNA]</scope>
    <source>
        <strain evidence="1">SpSt-1121</strain>
    </source>
</reference>
<evidence type="ECO:0000313" key="1">
    <source>
        <dbReference type="EMBL" id="HHP82497.1"/>
    </source>
</evidence>
<organism evidence="1">
    <name type="scientific">Ignisphaera aggregans</name>
    <dbReference type="NCBI Taxonomy" id="334771"/>
    <lineage>
        <taxon>Archaea</taxon>
        <taxon>Thermoproteota</taxon>
        <taxon>Thermoprotei</taxon>
        <taxon>Desulfurococcales</taxon>
        <taxon>Desulfurococcaceae</taxon>
        <taxon>Ignisphaera</taxon>
    </lineage>
</organism>
<protein>
    <submittedName>
        <fullName evidence="1">Glycoside hydrolase family 42</fullName>
    </submittedName>
</protein>
<keyword evidence="1" id="KW-0378">Hydrolase</keyword>
<proteinExistence type="predicted"/>
<gene>
    <name evidence="1" type="ORF">ENM84_07520</name>
</gene>
<dbReference type="AlphaFoldDB" id="A0A7C5TJE7"/>
<dbReference type="InterPro" id="IPR029062">
    <property type="entry name" value="Class_I_gatase-like"/>
</dbReference>
<dbReference type="InterPro" id="IPR017853">
    <property type="entry name" value="GH"/>
</dbReference>
<accession>A0A7C5TJE7</accession>
<dbReference type="SUPFAM" id="SSF51445">
    <property type="entry name" value="(Trans)glycosidases"/>
    <property type="match status" value="1"/>
</dbReference>